<evidence type="ECO:0000256" key="5">
    <source>
        <dbReference type="ARBA" id="ARBA00023004"/>
    </source>
</evidence>
<dbReference type="PROSITE" id="PS51009">
    <property type="entry name" value="CYTCII"/>
    <property type="match status" value="1"/>
</dbReference>
<reference evidence="10" key="1">
    <citation type="submission" date="2016-03" db="EMBL/GenBank/DDBJ databases">
        <authorList>
            <person name="Ma C."/>
            <person name="Zhou S."/>
            <person name="Yang G."/>
        </authorList>
    </citation>
    <scope>NUCLEOTIDE SEQUENCE [LARGE SCALE GENOMIC DNA]</scope>
    <source>
        <strain evidence="10">SgZ-1</strain>
    </source>
</reference>
<dbReference type="PIRSF" id="PIRSF000027">
    <property type="entry name" value="Cytc_c_prime"/>
    <property type="match status" value="1"/>
</dbReference>
<dbReference type="GO" id="GO:0009055">
    <property type="term" value="F:electron transfer activity"/>
    <property type="evidence" value="ECO:0007669"/>
    <property type="project" value="InterPro"/>
</dbReference>
<dbReference type="PROSITE" id="PS51257">
    <property type="entry name" value="PROKAR_LIPOPROTEIN"/>
    <property type="match status" value="1"/>
</dbReference>
<keyword evidence="10" id="KW-1185">Reference proteome</keyword>
<keyword evidence="5 6" id="KW-0408">Iron</keyword>
<dbReference type="EMBL" id="CP014646">
    <property type="protein sequence ID" value="AMO38065.1"/>
    <property type="molecule type" value="Genomic_DNA"/>
</dbReference>
<evidence type="ECO:0000256" key="7">
    <source>
        <dbReference type="PIRSR" id="PIRSR000027-2"/>
    </source>
</evidence>
<dbReference type="Gene3D" id="1.20.120.10">
    <property type="entry name" value="Cytochrome c/b562"/>
    <property type="match status" value="1"/>
</dbReference>
<accession>A0A127K7X0</accession>
<dbReference type="KEGG" id="thu:AC731_014630"/>
<dbReference type="InterPro" id="IPR010980">
    <property type="entry name" value="Cyt_c/b562"/>
</dbReference>
<keyword evidence="1" id="KW-0813">Transport</keyword>
<evidence type="ECO:0000256" key="2">
    <source>
        <dbReference type="ARBA" id="ARBA00022617"/>
    </source>
</evidence>
<dbReference type="InterPro" id="IPR012127">
    <property type="entry name" value="Cyt_c_prime"/>
</dbReference>
<proteinExistence type="predicted"/>
<evidence type="ECO:0000256" key="6">
    <source>
        <dbReference type="PIRSR" id="PIRSR000027-1"/>
    </source>
</evidence>
<evidence type="ECO:0000313" key="10">
    <source>
        <dbReference type="Proteomes" id="UP000036902"/>
    </source>
</evidence>
<keyword evidence="4" id="KW-0249">Electron transport</keyword>
<evidence type="ECO:0000256" key="3">
    <source>
        <dbReference type="ARBA" id="ARBA00022723"/>
    </source>
</evidence>
<dbReference type="GO" id="GO:0042597">
    <property type="term" value="C:periplasmic space"/>
    <property type="evidence" value="ECO:0007669"/>
    <property type="project" value="InterPro"/>
</dbReference>
<comment type="PTM">
    <text evidence="7">Binds 1 heme group per subunit.</text>
</comment>
<name>A0A127K7X0_9RHOO</name>
<keyword evidence="3 6" id="KW-0479">Metal-binding</keyword>
<organism evidence="9 10">
    <name type="scientific">Thauera humireducens</name>
    <dbReference type="NCBI Taxonomy" id="1134435"/>
    <lineage>
        <taxon>Bacteria</taxon>
        <taxon>Pseudomonadati</taxon>
        <taxon>Pseudomonadota</taxon>
        <taxon>Betaproteobacteria</taxon>
        <taxon>Rhodocyclales</taxon>
        <taxon>Zoogloeaceae</taxon>
        <taxon>Thauera</taxon>
    </lineage>
</organism>
<dbReference type="Proteomes" id="UP000036902">
    <property type="component" value="Chromosome"/>
</dbReference>
<dbReference type="GO" id="GO:0020037">
    <property type="term" value="F:heme binding"/>
    <property type="evidence" value="ECO:0007669"/>
    <property type="project" value="InterPro"/>
</dbReference>
<evidence type="ECO:0000256" key="1">
    <source>
        <dbReference type="ARBA" id="ARBA00022448"/>
    </source>
</evidence>
<feature type="chain" id="PRO_5007798104" evidence="8">
    <location>
        <begin position="20"/>
        <end position="148"/>
    </location>
</feature>
<keyword evidence="2 7" id="KW-0349">Heme</keyword>
<dbReference type="STRING" id="1134435.AC731_014630"/>
<dbReference type="RefSeq" id="WP_004257325.1">
    <property type="nucleotide sequence ID" value="NZ_CP014646.1"/>
</dbReference>
<protein>
    <submittedName>
        <fullName evidence="9">Cytochrome C</fullName>
    </submittedName>
</protein>
<evidence type="ECO:0000313" key="9">
    <source>
        <dbReference type="EMBL" id="AMO38065.1"/>
    </source>
</evidence>
<dbReference type="InterPro" id="IPR002321">
    <property type="entry name" value="Cyt_c_II"/>
</dbReference>
<keyword evidence="8" id="KW-0732">Signal</keyword>
<dbReference type="GO" id="GO:0005506">
    <property type="term" value="F:iron ion binding"/>
    <property type="evidence" value="ECO:0007669"/>
    <property type="project" value="InterPro"/>
</dbReference>
<gene>
    <name evidence="9" type="ORF">AC731_014630</name>
</gene>
<dbReference type="GO" id="GO:0022900">
    <property type="term" value="P:electron transport chain"/>
    <property type="evidence" value="ECO:0007669"/>
    <property type="project" value="InterPro"/>
</dbReference>
<feature type="signal peptide" evidence="8">
    <location>
        <begin position="1"/>
        <end position="19"/>
    </location>
</feature>
<dbReference type="AlphaFoldDB" id="A0A127K7X0"/>
<feature type="binding site" description="covalent" evidence="7">
    <location>
        <position position="142"/>
    </location>
    <ligand>
        <name>heme c</name>
        <dbReference type="ChEBI" id="CHEBI:61717"/>
    </ligand>
</feature>
<dbReference type="Pfam" id="PF01322">
    <property type="entry name" value="Cytochrom_C_2"/>
    <property type="match status" value="1"/>
</dbReference>
<feature type="binding site" description="covalent" evidence="7">
    <location>
        <position position="139"/>
    </location>
    <ligand>
        <name>heme c</name>
        <dbReference type="ChEBI" id="CHEBI:61717"/>
    </ligand>
</feature>
<dbReference type="SUPFAM" id="SSF47175">
    <property type="entry name" value="Cytochromes"/>
    <property type="match status" value="1"/>
</dbReference>
<evidence type="ECO:0000256" key="8">
    <source>
        <dbReference type="SAM" id="SignalP"/>
    </source>
</evidence>
<sequence>MPRFALPSLLILLTLAACSGPVEDTRPGQPVKQRQDAFKAMLRSFEPMGKMLRDNRYQPDEFARLASELVSRRDAPWGHFGPDTNYPPTKAKAAVWERPQAFEAERITFFALTDALAQAAQTRDKAAAQAAYDKVHASCKSCHDEFKK</sequence>
<feature type="binding site" description="axial binding residue" evidence="6">
    <location>
        <position position="143"/>
    </location>
    <ligand>
        <name>heme c</name>
        <dbReference type="ChEBI" id="CHEBI:61717"/>
    </ligand>
    <ligandPart>
        <name>Fe</name>
        <dbReference type="ChEBI" id="CHEBI:18248"/>
    </ligandPart>
</feature>
<evidence type="ECO:0000256" key="4">
    <source>
        <dbReference type="ARBA" id="ARBA00022982"/>
    </source>
</evidence>